<dbReference type="InterPro" id="IPR010982">
    <property type="entry name" value="Lambda_DNA-bd_dom_sf"/>
</dbReference>
<dbReference type="PANTHER" id="PTHR43236:SF1">
    <property type="entry name" value="BLL7220 PROTEIN"/>
    <property type="match status" value="1"/>
</dbReference>
<dbReference type="Proteomes" id="UP000502706">
    <property type="component" value="Chromosome"/>
</dbReference>
<dbReference type="Pfam" id="PF13560">
    <property type="entry name" value="HTH_31"/>
    <property type="match status" value="1"/>
</dbReference>
<accession>A0A6G8Q2I8</accession>
<evidence type="ECO:0000313" key="2">
    <source>
        <dbReference type="EMBL" id="QIN80704.1"/>
    </source>
</evidence>
<keyword evidence="3" id="KW-1185">Reference proteome</keyword>
<dbReference type="InterPro" id="IPR052345">
    <property type="entry name" value="Rad_response_metalloprotease"/>
</dbReference>
<name>A0A6G8Q2I8_9ACTN</name>
<proteinExistence type="predicted"/>
<evidence type="ECO:0000313" key="3">
    <source>
        <dbReference type="Proteomes" id="UP000502706"/>
    </source>
</evidence>
<protein>
    <submittedName>
        <fullName evidence="2">Helix-turn-helix domain-containing protein</fullName>
    </submittedName>
</protein>
<organism evidence="2 3">
    <name type="scientific">Rubrobacter marinus</name>
    <dbReference type="NCBI Taxonomy" id="2653852"/>
    <lineage>
        <taxon>Bacteria</taxon>
        <taxon>Bacillati</taxon>
        <taxon>Actinomycetota</taxon>
        <taxon>Rubrobacteria</taxon>
        <taxon>Rubrobacterales</taxon>
        <taxon>Rubrobacteraceae</taxon>
        <taxon>Rubrobacter</taxon>
    </lineage>
</organism>
<reference evidence="2 3" key="1">
    <citation type="submission" date="2019-10" db="EMBL/GenBank/DDBJ databases">
        <title>Rubrobacter sp nov SCSIO 52915 isolated from a deep-sea sediment in the South China Sea.</title>
        <authorList>
            <person name="Chen R.W."/>
        </authorList>
    </citation>
    <scope>NUCLEOTIDE SEQUENCE [LARGE SCALE GENOMIC DNA]</scope>
    <source>
        <strain evidence="2 3">SCSIO 52915</strain>
    </source>
</reference>
<dbReference type="Gene3D" id="1.10.260.40">
    <property type="entry name" value="lambda repressor-like DNA-binding domains"/>
    <property type="match status" value="1"/>
</dbReference>
<dbReference type="KEGG" id="rmar:GBA65_06980"/>
<dbReference type="PROSITE" id="PS50943">
    <property type="entry name" value="HTH_CROC1"/>
    <property type="match status" value="1"/>
</dbReference>
<gene>
    <name evidence="2" type="ORF">GBA65_06980</name>
</gene>
<dbReference type="GO" id="GO:0003677">
    <property type="term" value="F:DNA binding"/>
    <property type="evidence" value="ECO:0007669"/>
    <property type="project" value="InterPro"/>
</dbReference>
<sequence>MALAERLRTAREMAGLSQGQVAKRLGLHRPSVSEMEAGRRRVSAEELAELADLYAVDLSWLAGGEATPDEHQARVELAARELSKLREEDLDRVLKMLSALRKD</sequence>
<feature type="domain" description="HTH cro/C1-type" evidence="1">
    <location>
        <begin position="7"/>
        <end position="61"/>
    </location>
</feature>
<dbReference type="SMART" id="SM00530">
    <property type="entry name" value="HTH_XRE"/>
    <property type="match status" value="1"/>
</dbReference>
<dbReference type="AlphaFoldDB" id="A0A6G8Q2I8"/>
<evidence type="ECO:0000259" key="1">
    <source>
        <dbReference type="PROSITE" id="PS50943"/>
    </source>
</evidence>
<dbReference type="EMBL" id="CP045121">
    <property type="protein sequence ID" value="QIN80704.1"/>
    <property type="molecule type" value="Genomic_DNA"/>
</dbReference>
<dbReference type="SUPFAM" id="SSF47413">
    <property type="entry name" value="lambda repressor-like DNA-binding domains"/>
    <property type="match status" value="1"/>
</dbReference>
<dbReference type="PANTHER" id="PTHR43236">
    <property type="entry name" value="ANTITOXIN HIGA1"/>
    <property type="match status" value="1"/>
</dbReference>
<dbReference type="CDD" id="cd00093">
    <property type="entry name" value="HTH_XRE"/>
    <property type="match status" value="1"/>
</dbReference>
<dbReference type="InterPro" id="IPR001387">
    <property type="entry name" value="Cro/C1-type_HTH"/>
</dbReference>